<evidence type="ECO:0000313" key="1">
    <source>
        <dbReference type="EMBL" id="CAL2104885.1"/>
    </source>
</evidence>
<dbReference type="RefSeq" id="WP_348736592.1">
    <property type="nucleotide sequence ID" value="NZ_CAXJRC010000002.1"/>
</dbReference>
<proteinExistence type="predicted"/>
<reference evidence="1 2" key="1">
    <citation type="submission" date="2024-05" db="EMBL/GenBank/DDBJ databases">
        <authorList>
            <person name="Duchaud E."/>
        </authorList>
    </citation>
    <scope>NUCLEOTIDE SEQUENCE [LARGE SCALE GENOMIC DNA]</scope>
    <source>
        <strain evidence="1">Ena-SAMPLE-TAB-13-05-2024-13:56:06:370-140305</strain>
    </source>
</reference>
<name>A0ABM9PH01_9FLAO</name>
<accession>A0ABM9PH01</accession>
<gene>
    <name evidence="1" type="ORF">T190115A13A_110021</name>
</gene>
<evidence type="ECO:0000313" key="2">
    <source>
        <dbReference type="Proteomes" id="UP001497602"/>
    </source>
</evidence>
<comment type="caution">
    <text evidence="1">The sequence shown here is derived from an EMBL/GenBank/DDBJ whole genome shotgun (WGS) entry which is preliminary data.</text>
</comment>
<dbReference type="EMBL" id="CAXJRC010000002">
    <property type="protein sequence ID" value="CAL2104885.1"/>
    <property type="molecule type" value="Genomic_DNA"/>
</dbReference>
<organism evidence="1 2">
    <name type="scientific">Tenacibaculum vairaonense</name>
    <dbReference type="NCBI Taxonomy" id="3137860"/>
    <lineage>
        <taxon>Bacteria</taxon>
        <taxon>Pseudomonadati</taxon>
        <taxon>Bacteroidota</taxon>
        <taxon>Flavobacteriia</taxon>
        <taxon>Flavobacteriales</taxon>
        <taxon>Flavobacteriaceae</taxon>
        <taxon>Tenacibaculum</taxon>
    </lineage>
</organism>
<dbReference type="Proteomes" id="UP001497602">
    <property type="component" value="Unassembled WGS sequence"/>
</dbReference>
<protein>
    <submittedName>
        <fullName evidence="1">Uncharacterized protein</fullName>
    </submittedName>
</protein>
<sequence>MTYFDTCKDVIRIHNKVFNQLIGKSIDSYFVQWRLDKNEWNEDTPIIALINGKQYEFTAYQLSYSFTIDKFKLTNKLNWYGAGDEMPLKWKKNAFENINSILHKPITKIYGLEYGYKSNFHLVGFEFEFDNSKNCLHISNGLDCNTIKTPQNYNRC</sequence>
<keyword evidence="2" id="KW-1185">Reference proteome</keyword>